<comment type="subcellular location">
    <subcellularLocation>
        <location evidence="1 10">Mitochondrion inner membrane</location>
        <topology evidence="1 10">Single-pass membrane protein</topology>
    </subcellularLocation>
</comment>
<evidence type="ECO:0000256" key="4">
    <source>
        <dbReference type="ARBA" id="ARBA00022692"/>
    </source>
</evidence>
<protein>
    <recommendedName>
        <fullName evidence="10">Cytochrome c oxidase subunit 8, mitochondrial</fullName>
    </recommendedName>
    <alternativeName>
        <fullName evidence="10">Cytochrome c oxidase polypeptide VIII</fullName>
    </alternativeName>
</protein>
<dbReference type="SUPFAM" id="SSF81427">
    <property type="entry name" value="Mitochondrial cytochrome c oxidase subunit VIIc (aka VIIIa)"/>
    <property type="match status" value="1"/>
</dbReference>
<dbReference type="EMBL" id="LCTV02000003">
    <property type="protein sequence ID" value="PRQ76253.1"/>
    <property type="molecule type" value="Genomic_DNA"/>
</dbReference>
<dbReference type="Proteomes" id="UP000239560">
    <property type="component" value="Unassembled WGS sequence"/>
</dbReference>
<proteinExistence type="inferred from homology"/>
<comment type="function">
    <text evidence="10">Component of the cytochrome c oxidase, the last enzyme in the mitochondrial electron transport chain which drives oxidative phosphorylation. The respiratory chain contains 3 multisubunit complexes succinate dehydrogenase (complex II, CII), ubiquinol-cytochrome c oxidoreductase (cytochrome b-c1 complex, complex III, CIII) and cytochrome c oxidase (complex IV, CIV), that cooperate to transfer electrons derived from NADH and succinate to molecular oxygen, creating an electrochemical gradient over the inner membrane that drives transmembrane transport and the ATP synthase. Cytochrome c oxidase is the component of the respiratory chain that catalyzes the reduction of oxygen to water. Electrons originating from reduced cytochrome c in the intermembrane space (IMS) are transferred via the dinuclear copper A center (CU(A)) of subunit 2 and heme A of subunit 1 to the active site in subunit 1, a binuclear center (BNC) formed by heme A3 and copper B (CU(B)). The BNC reduces molecular oxygen to 2 water molecules using 4 electrons from cytochrome c in the IMS and 4 protons from the mitochondrial matrix.</text>
</comment>
<comment type="similarity">
    <text evidence="3 10">Belongs to the cytochrome c oxidase VIIc family.</text>
</comment>
<evidence type="ECO:0000313" key="11">
    <source>
        <dbReference type="EMBL" id="PRQ76253.1"/>
    </source>
</evidence>
<sequence>MLAHRAATAARASALTLRHARQYHVENKVNNNFPFKYGGESKTRFTVGFLVFCALGFRTPFLAVRLQQKKAAA</sequence>
<evidence type="ECO:0000256" key="1">
    <source>
        <dbReference type="ARBA" id="ARBA00004434"/>
    </source>
</evidence>
<dbReference type="AlphaFoldDB" id="A0A2T0AE33"/>
<dbReference type="GO" id="GO:0005743">
    <property type="term" value="C:mitochondrial inner membrane"/>
    <property type="evidence" value="ECO:0007669"/>
    <property type="project" value="UniProtKB-SubCell"/>
</dbReference>
<keyword evidence="7 10" id="KW-1133">Transmembrane helix</keyword>
<accession>A0A2T0AE33</accession>
<dbReference type="PANTHER" id="PTHR13313:SF0">
    <property type="entry name" value="CYTOCHROME C OXIDASE SUBUNIT 7C, MITOCHONDRIAL"/>
    <property type="match status" value="1"/>
</dbReference>
<dbReference type="InterPro" id="IPR036636">
    <property type="entry name" value="COX7C/Cox8_sf"/>
</dbReference>
<keyword evidence="9 10" id="KW-0472">Membrane</keyword>
<dbReference type="GO" id="GO:0045277">
    <property type="term" value="C:respiratory chain complex IV"/>
    <property type="evidence" value="ECO:0007669"/>
    <property type="project" value="UniProtKB-UniRule"/>
</dbReference>
<dbReference type="UniPathway" id="UPA00705"/>
<evidence type="ECO:0000256" key="2">
    <source>
        <dbReference type="ARBA" id="ARBA00004673"/>
    </source>
</evidence>
<gene>
    <name evidence="11" type="ORF">AAT19DRAFT_13275</name>
</gene>
<dbReference type="GO" id="GO:0006123">
    <property type="term" value="P:mitochondrial electron transport, cytochrome c to oxygen"/>
    <property type="evidence" value="ECO:0007669"/>
    <property type="project" value="UniProtKB-UniRule"/>
</dbReference>
<comment type="caution">
    <text evidence="11">The sequence shown here is derived from an EMBL/GenBank/DDBJ whole genome shotgun (WGS) entry which is preliminary data.</text>
</comment>
<reference evidence="11 12" key="1">
    <citation type="journal article" date="2018" name="Elife">
        <title>Functional genomics of lipid metabolism in the oleaginous yeast Rhodosporidium toruloides.</title>
        <authorList>
            <person name="Coradetti S.T."/>
            <person name="Pinel D."/>
            <person name="Geiselman G."/>
            <person name="Ito M."/>
            <person name="Mondo S."/>
            <person name="Reilly M.C."/>
            <person name="Cheng Y.F."/>
            <person name="Bauer S."/>
            <person name="Grigoriev I."/>
            <person name="Gladden J.M."/>
            <person name="Simmons B.A."/>
            <person name="Brem R."/>
            <person name="Arkin A.P."/>
            <person name="Skerker J.M."/>
        </authorList>
    </citation>
    <scope>NUCLEOTIDE SEQUENCE [LARGE SCALE GENOMIC DNA]</scope>
    <source>
        <strain evidence="11 12">NBRC 0880</strain>
    </source>
</reference>
<comment type="subunit">
    <text evidence="10">Component of the cytochrome c oxidase (complex IV, CIV), a multisubunit enzyme composed of a catalytic core of 3 subunits and several supernumerary subunits. The complex exists as a monomer or a dimer and forms supercomplexes (SCs) in the inner mitochondrial membrane with ubiquinol-cytochrome c oxidoreductase (cytochrome b-c1 complex, complex III, CIII).</text>
</comment>
<organism evidence="11 12">
    <name type="scientific">Rhodotorula toruloides</name>
    <name type="common">Yeast</name>
    <name type="synonym">Rhodosporidium toruloides</name>
    <dbReference type="NCBI Taxonomy" id="5286"/>
    <lineage>
        <taxon>Eukaryota</taxon>
        <taxon>Fungi</taxon>
        <taxon>Dikarya</taxon>
        <taxon>Basidiomycota</taxon>
        <taxon>Pucciniomycotina</taxon>
        <taxon>Microbotryomycetes</taxon>
        <taxon>Sporidiobolales</taxon>
        <taxon>Sporidiobolaceae</taxon>
        <taxon>Rhodotorula</taxon>
    </lineage>
</organism>
<dbReference type="Pfam" id="PF02935">
    <property type="entry name" value="COX7C"/>
    <property type="match status" value="1"/>
</dbReference>
<evidence type="ECO:0000256" key="9">
    <source>
        <dbReference type="ARBA" id="ARBA00023136"/>
    </source>
</evidence>
<keyword evidence="6 10" id="KW-0809">Transit peptide</keyword>
<dbReference type="OrthoDB" id="9974841at2759"/>
<evidence type="ECO:0000256" key="5">
    <source>
        <dbReference type="ARBA" id="ARBA00022792"/>
    </source>
</evidence>
<comment type="pathway">
    <text evidence="2 10">Energy metabolism; oxidative phosphorylation.</text>
</comment>
<evidence type="ECO:0000313" key="12">
    <source>
        <dbReference type="Proteomes" id="UP000239560"/>
    </source>
</evidence>
<name>A0A2T0AE33_RHOTO</name>
<keyword evidence="8 10" id="KW-0496">Mitochondrion</keyword>
<evidence type="ECO:0000256" key="8">
    <source>
        <dbReference type="ARBA" id="ARBA00023128"/>
    </source>
</evidence>
<dbReference type="InterPro" id="IPR004202">
    <property type="entry name" value="COX7C/Cox8"/>
</dbReference>
<keyword evidence="4 10" id="KW-0812">Transmembrane</keyword>
<dbReference type="PANTHER" id="PTHR13313">
    <property type="entry name" value="CYTOCHROME C OXIDASE SUBUNIT VIIC"/>
    <property type="match status" value="1"/>
</dbReference>
<feature type="transmembrane region" description="Helical" evidence="10">
    <location>
        <begin position="46"/>
        <end position="64"/>
    </location>
</feature>
<keyword evidence="5 10" id="KW-0999">Mitochondrion inner membrane</keyword>
<evidence type="ECO:0000256" key="3">
    <source>
        <dbReference type="ARBA" id="ARBA00010514"/>
    </source>
</evidence>
<dbReference type="Gene3D" id="4.10.49.10">
    <property type="entry name" value="Cytochrome c oxidase subunit VIIc"/>
    <property type="match status" value="1"/>
</dbReference>
<evidence type="ECO:0000256" key="6">
    <source>
        <dbReference type="ARBA" id="ARBA00022946"/>
    </source>
</evidence>
<evidence type="ECO:0000256" key="7">
    <source>
        <dbReference type="ARBA" id="ARBA00022989"/>
    </source>
</evidence>
<evidence type="ECO:0000256" key="10">
    <source>
        <dbReference type="RuleBase" id="RU368123"/>
    </source>
</evidence>